<evidence type="ECO:0000313" key="2">
    <source>
        <dbReference type="EnsemblPlants" id="cds.evm.model.10.54"/>
    </source>
</evidence>
<evidence type="ECO:0000256" key="1">
    <source>
        <dbReference type="SAM" id="MobiDB-lite"/>
    </source>
</evidence>
<dbReference type="EnsemblPlants" id="evm.model.10.54">
    <property type="protein sequence ID" value="cds.evm.model.10.54"/>
    <property type="gene ID" value="evm.TU.10.54"/>
</dbReference>
<dbReference type="AlphaFoldDB" id="A0A803QP93"/>
<name>A0A803QP93_CANSA</name>
<sequence length="80" mass="9017">MAEASLTQPIDDEPTHAKPTPCQRIVCETYYLLDLRNFGWNGWIRICEIFLGKKQSDGVGPMGPVRWSDGSNPMVRCYGV</sequence>
<reference evidence="2" key="1">
    <citation type="submission" date="2021-03" db="UniProtKB">
        <authorList>
            <consortium name="EnsemblPlants"/>
        </authorList>
    </citation>
    <scope>IDENTIFICATION</scope>
</reference>
<evidence type="ECO:0000313" key="3">
    <source>
        <dbReference type="Proteomes" id="UP000596661"/>
    </source>
</evidence>
<protein>
    <submittedName>
        <fullName evidence="2">Uncharacterized protein</fullName>
    </submittedName>
</protein>
<feature type="region of interest" description="Disordered" evidence="1">
    <location>
        <begin position="1"/>
        <end position="20"/>
    </location>
</feature>
<organism evidence="2 3">
    <name type="scientific">Cannabis sativa</name>
    <name type="common">Hemp</name>
    <name type="synonym">Marijuana</name>
    <dbReference type="NCBI Taxonomy" id="3483"/>
    <lineage>
        <taxon>Eukaryota</taxon>
        <taxon>Viridiplantae</taxon>
        <taxon>Streptophyta</taxon>
        <taxon>Embryophyta</taxon>
        <taxon>Tracheophyta</taxon>
        <taxon>Spermatophyta</taxon>
        <taxon>Magnoliopsida</taxon>
        <taxon>eudicotyledons</taxon>
        <taxon>Gunneridae</taxon>
        <taxon>Pentapetalae</taxon>
        <taxon>rosids</taxon>
        <taxon>fabids</taxon>
        <taxon>Rosales</taxon>
        <taxon>Cannabaceae</taxon>
        <taxon>Cannabis</taxon>
    </lineage>
</organism>
<keyword evidence="3" id="KW-1185">Reference proteome</keyword>
<proteinExistence type="predicted"/>
<dbReference type="Gramene" id="evm.model.10.54">
    <property type="protein sequence ID" value="cds.evm.model.10.54"/>
    <property type="gene ID" value="evm.TU.10.54"/>
</dbReference>
<dbReference type="Proteomes" id="UP000596661">
    <property type="component" value="Unassembled WGS sequence"/>
</dbReference>
<accession>A0A803QP93</accession>
<dbReference type="EMBL" id="UZAU01000784">
    <property type="status" value="NOT_ANNOTATED_CDS"/>
    <property type="molecule type" value="Genomic_DNA"/>
</dbReference>